<organism evidence="6 7">
    <name type="scientific">Daphnia galeata</name>
    <dbReference type="NCBI Taxonomy" id="27404"/>
    <lineage>
        <taxon>Eukaryota</taxon>
        <taxon>Metazoa</taxon>
        <taxon>Ecdysozoa</taxon>
        <taxon>Arthropoda</taxon>
        <taxon>Crustacea</taxon>
        <taxon>Branchiopoda</taxon>
        <taxon>Diplostraca</taxon>
        <taxon>Cladocera</taxon>
        <taxon>Anomopoda</taxon>
        <taxon>Daphniidae</taxon>
        <taxon>Daphnia</taxon>
    </lineage>
</organism>
<dbReference type="CDD" id="cd11293">
    <property type="entry name" value="gelsolin_S4_like"/>
    <property type="match status" value="1"/>
</dbReference>
<evidence type="ECO:0000256" key="4">
    <source>
        <dbReference type="ARBA" id="ARBA00023203"/>
    </source>
</evidence>
<comment type="caution">
    <text evidence="6">The sequence shown here is derived from an EMBL/GenBank/DDBJ whole genome shotgun (WGS) entry which is preliminary data.</text>
</comment>
<feature type="domain" description="Gelsolin-like" evidence="5">
    <location>
        <begin position="290"/>
        <end position="363"/>
    </location>
</feature>
<evidence type="ECO:0000256" key="2">
    <source>
        <dbReference type="ARBA" id="ARBA00022467"/>
    </source>
</evidence>
<evidence type="ECO:0000256" key="1">
    <source>
        <dbReference type="ARBA" id="ARBA00008418"/>
    </source>
</evidence>
<dbReference type="OrthoDB" id="6375767at2759"/>
<dbReference type="CDD" id="cd11289">
    <property type="entry name" value="gelsolin_S2_like"/>
    <property type="match status" value="1"/>
</dbReference>
<protein>
    <recommendedName>
        <fullName evidence="5">Gelsolin-like domain-containing protein</fullName>
    </recommendedName>
</protein>
<dbReference type="GO" id="GO:0005737">
    <property type="term" value="C:cytoplasm"/>
    <property type="evidence" value="ECO:0007669"/>
    <property type="project" value="TreeGrafter"/>
</dbReference>
<dbReference type="CDD" id="cd11292">
    <property type="entry name" value="gelsolin_S3_like"/>
    <property type="match status" value="1"/>
</dbReference>
<dbReference type="AlphaFoldDB" id="A0A8J2S8F5"/>
<dbReference type="PANTHER" id="PTHR11977:SF123">
    <property type="entry name" value="GELSOLIN"/>
    <property type="match status" value="1"/>
</dbReference>
<dbReference type="Pfam" id="PF00626">
    <property type="entry name" value="Gelsolin"/>
    <property type="match status" value="6"/>
</dbReference>
<accession>A0A8J2S8F5</accession>
<dbReference type="SUPFAM" id="SSF55753">
    <property type="entry name" value="Actin depolymerizing proteins"/>
    <property type="match status" value="6"/>
</dbReference>
<evidence type="ECO:0000259" key="5">
    <source>
        <dbReference type="Pfam" id="PF00626"/>
    </source>
</evidence>
<dbReference type="GO" id="GO:0005546">
    <property type="term" value="F:phosphatidylinositol-4,5-bisphosphate binding"/>
    <property type="evidence" value="ECO:0007669"/>
    <property type="project" value="TreeGrafter"/>
</dbReference>
<dbReference type="GO" id="GO:0015629">
    <property type="term" value="C:actin cytoskeleton"/>
    <property type="evidence" value="ECO:0007669"/>
    <property type="project" value="TreeGrafter"/>
</dbReference>
<proteinExistence type="inferred from homology"/>
<feature type="domain" description="Gelsolin-like" evidence="5">
    <location>
        <begin position="664"/>
        <end position="738"/>
    </location>
</feature>
<dbReference type="InterPro" id="IPR029006">
    <property type="entry name" value="ADF-H/Gelsolin-like_dom_sf"/>
</dbReference>
<feature type="domain" description="Gelsolin-like" evidence="5">
    <location>
        <begin position="28"/>
        <end position="128"/>
    </location>
</feature>
<dbReference type="InterPro" id="IPR007122">
    <property type="entry name" value="Villin/Gelsolin"/>
</dbReference>
<keyword evidence="3" id="KW-0677">Repeat</keyword>
<dbReference type="InterPro" id="IPR007123">
    <property type="entry name" value="Gelsolin-like_dom"/>
</dbReference>
<dbReference type="GO" id="GO:0008154">
    <property type="term" value="P:actin polymerization or depolymerization"/>
    <property type="evidence" value="ECO:0007669"/>
    <property type="project" value="TreeGrafter"/>
</dbReference>
<keyword evidence="2" id="KW-0117">Actin capping</keyword>
<dbReference type="GO" id="GO:0051015">
    <property type="term" value="F:actin filament binding"/>
    <property type="evidence" value="ECO:0007669"/>
    <property type="project" value="InterPro"/>
</dbReference>
<evidence type="ECO:0000256" key="3">
    <source>
        <dbReference type="ARBA" id="ARBA00022737"/>
    </source>
</evidence>
<keyword evidence="4" id="KW-0009">Actin-binding</keyword>
<reference evidence="6" key="1">
    <citation type="submission" date="2021-11" db="EMBL/GenBank/DDBJ databases">
        <authorList>
            <person name="Schell T."/>
        </authorList>
    </citation>
    <scope>NUCLEOTIDE SEQUENCE</scope>
    <source>
        <strain evidence="6">M5</strain>
    </source>
</reference>
<feature type="domain" description="Gelsolin-like" evidence="5">
    <location>
        <begin position="166"/>
        <end position="229"/>
    </location>
</feature>
<dbReference type="PRINTS" id="PR00597">
    <property type="entry name" value="GELSOLIN"/>
</dbReference>
<feature type="domain" description="Gelsolin-like" evidence="5">
    <location>
        <begin position="431"/>
        <end position="513"/>
    </location>
</feature>
<evidence type="ECO:0000313" key="6">
    <source>
        <dbReference type="EMBL" id="CAH0111614.1"/>
    </source>
</evidence>
<dbReference type="CDD" id="cd11290">
    <property type="entry name" value="gelsolin_S1_like"/>
    <property type="match status" value="1"/>
</dbReference>
<name>A0A8J2S8F5_9CRUS</name>
<dbReference type="FunFam" id="3.40.20.10:FF:000005">
    <property type="entry name" value="Gelsolin"/>
    <property type="match status" value="1"/>
</dbReference>
<dbReference type="FunFam" id="3.40.20.10:FF:000001">
    <property type="entry name" value="Gelsolin"/>
    <property type="match status" value="1"/>
</dbReference>
<dbReference type="Gene3D" id="3.40.20.10">
    <property type="entry name" value="Severin"/>
    <property type="match status" value="6"/>
</dbReference>
<dbReference type="PANTHER" id="PTHR11977">
    <property type="entry name" value="VILLIN"/>
    <property type="match status" value="1"/>
</dbReference>
<sequence>MPESPFGADVGTQPGLQIWRIENFAPVAYDKKSYGKFYSGDSYIVLNVSIFGTKSVSTTSLGVNSNQFLQTRLSGDKLKWDIHFWLGKDTSQDEMGAAAIFAVELDDSLGGVPVQHREVQEYESSMFLANFPGGVRYLDGGIASGFKHVDPDQVEKKLLQVKGKRNVRVRQVPLDVSSMNKGDCFVLDAGKVIYVYMGNSSKKVERLKAIQAANQVRDQDHAGKAKIVILDEFSGGGDVTTFFNELGSGSPMEVPEGSTEDDDVSFEKQQQSSVILFRVSDASGQLVIEEVGQKPLQQSMLKREDCFILDTAGSGLFVWIGRGCTKAEKLEAMNVAQKFLTEKGYPMWTKVNRVVDGGEPTIFKQYFASWKEETGGKEHVPVPIKNGRIAEFNVSSLHRDKVRLLLKQGGAAPGFSPDDGTGEKEIYRVENFELAPVDPSAHGMFFGGDSYVIKYTYNVNGRNRYIIYFWQGNDSSQDEKAASAIHAMRLDNEVAGKAVQVRLTQGNEPRHFIKMFKGRMIIFTGGHASGFRNIHDYDSYDVDGTRLFHVRGFAADDMRAVQVAEKASSLNSDDVFVLETPSKTYLWNGVASSDDEKSLGVEIANLVSPGRDMVPINEGEEPQEFWDALGGKGPYTTVQPDPPPVLKARLFHCILNISGRLRVEEIKPFKQEDLVDDDVMVLDSGHEIYVWIGLHSTEKEREAGFKMAQEYLVTEPSQRSVDSTLIFMIHQRQEPESFTDVFPTWNRNMWKEQKTYEQIKAEIMASNGVEDD</sequence>
<dbReference type="GO" id="GO:0051014">
    <property type="term" value="P:actin filament severing"/>
    <property type="evidence" value="ECO:0007669"/>
    <property type="project" value="TreeGrafter"/>
</dbReference>
<dbReference type="EMBL" id="CAKKLH010000314">
    <property type="protein sequence ID" value="CAH0111614.1"/>
    <property type="molecule type" value="Genomic_DNA"/>
</dbReference>
<comment type="similarity">
    <text evidence="1">Belongs to the villin/gelsolin family.</text>
</comment>
<evidence type="ECO:0000313" key="7">
    <source>
        <dbReference type="Proteomes" id="UP000789390"/>
    </source>
</evidence>
<gene>
    <name evidence="6" type="ORF">DGAL_LOCUS15262</name>
</gene>
<dbReference type="CDD" id="cd11291">
    <property type="entry name" value="gelsolin_S6_like"/>
    <property type="match status" value="1"/>
</dbReference>
<dbReference type="SMART" id="SM00262">
    <property type="entry name" value="GEL"/>
    <property type="match status" value="6"/>
</dbReference>
<dbReference type="CDD" id="cd11288">
    <property type="entry name" value="gelsolin_S5_like"/>
    <property type="match status" value="1"/>
</dbReference>
<feature type="domain" description="Gelsolin-like" evidence="5">
    <location>
        <begin position="562"/>
        <end position="608"/>
    </location>
</feature>
<dbReference type="Proteomes" id="UP000789390">
    <property type="component" value="Unassembled WGS sequence"/>
</dbReference>
<dbReference type="GO" id="GO:0051016">
    <property type="term" value="P:barbed-end actin filament capping"/>
    <property type="evidence" value="ECO:0007669"/>
    <property type="project" value="TreeGrafter"/>
</dbReference>
<keyword evidence="7" id="KW-1185">Reference proteome</keyword>